<reference evidence="2" key="1">
    <citation type="submission" date="2018-02" db="EMBL/GenBank/DDBJ databases">
        <title>Rhizophora mucronata_Transcriptome.</title>
        <authorList>
            <person name="Meera S.P."/>
            <person name="Sreeshan A."/>
            <person name="Augustine A."/>
        </authorList>
    </citation>
    <scope>NUCLEOTIDE SEQUENCE</scope>
    <source>
        <tissue evidence="2">Leaf</tissue>
    </source>
</reference>
<sequence length="20" mass="2173">MSPRPVSALVPNSTSRTICR</sequence>
<feature type="region of interest" description="Disordered" evidence="1">
    <location>
        <begin position="1"/>
        <end position="20"/>
    </location>
</feature>
<proteinExistence type="predicted"/>
<name>A0A2P2QEV6_RHIMU</name>
<organism evidence="2">
    <name type="scientific">Rhizophora mucronata</name>
    <name type="common">Asiatic mangrove</name>
    <dbReference type="NCBI Taxonomy" id="61149"/>
    <lineage>
        <taxon>Eukaryota</taxon>
        <taxon>Viridiplantae</taxon>
        <taxon>Streptophyta</taxon>
        <taxon>Embryophyta</taxon>
        <taxon>Tracheophyta</taxon>
        <taxon>Spermatophyta</taxon>
        <taxon>Magnoliopsida</taxon>
        <taxon>eudicotyledons</taxon>
        <taxon>Gunneridae</taxon>
        <taxon>Pentapetalae</taxon>
        <taxon>rosids</taxon>
        <taxon>fabids</taxon>
        <taxon>Malpighiales</taxon>
        <taxon>Rhizophoraceae</taxon>
        <taxon>Rhizophora</taxon>
    </lineage>
</organism>
<dbReference type="EMBL" id="GGEC01084991">
    <property type="protein sequence ID" value="MBX65475.1"/>
    <property type="molecule type" value="Transcribed_RNA"/>
</dbReference>
<feature type="compositionally biased region" description="Polar residues" evidence="1">
    <location>
        <begin position="10"/>
        <end position="20"/>
    </location>
</feature>
<evidence type="ECO:0000256" key="1">
    <source>
        <dbReference type="SAM" id="MobiDB-lite"/>
    </source>
</evidence>
<evidence type="ECO:0000313" key="2">
    <source>
        <dbReference type="EMBL" id="MBX65475.1"/>
    </source>
</evidence>
<protein>
    <submittedName>
        <fullName evidence="2">Uncharacterized protein</fullName>
    </submittedName>
</protein>
<accession>A0A2P2QEV6</accession>
<dbReference type="AlphaFoldDB" id="A0A2P2QEV6"/>